<keyword evidence="2" id="KW-1185">Reference proteome</keyword>
<dbReference type="AlphaFoldDB" id="A0A9Q0ERQ1"/>
<dbReference type="OrthoDB" id="8931078at2759"/>
<proteinExistence type="predicted"/>
<dbReference type="Proteomes" id="UP001148018">
    <property type="component" value="Unassembled WGS sequence"/>
</dbReference>
<name>A0A9Q0ERQ1_9TELE</name>
<reference evidence="1" key="1">
    <citation type="submission" date="2022-07" db="EMBL/GenBank/DDBJ databases">
        <title>Chromosome-level genome of Muraenolepis orangiensis.</title>
        <authorList>
            <person name="Kim J."/>
        </authorList>
    </citation>
    <scope>NUCLEOTIDE SEQUENCE</scope>
    <source>
        <strain evidence="1">KU_S4_2022</strain>
        <tissue evidence="1">Muscle</tissue>
    </source>
</reference>
<protein>
    <submittedName>
        <fullName evidence="1">Uncharacterized protein</fullName>
    </submittedName>
</protein>
<sequence>MASSETPPLRQGVRIAPQDSSVSVEEALLAAGRQVGHGSLLIASRMNKAVVVFVKSEQIVHQLVASCVFIRDLYVQVSPLSVRSTRITVSSVPPFITNELLENELRRFGKLARVSEGLPTSSCSCLHQRTWTCPPDSTLHQRSWICPPDSSTRGAGPVLLTPLYTRGAGPVLLTPLYTLVLQAWRFLKFSCATSGMPACEPVFERPAVRQSHRQ</sequence>
<accession>A0A9Q0ERQ1</accession>
<evidence type="ECO:0000313" key="2">
    <source>
        <dbReference type="Proteomes" id="UP001148018"/>
    </source>
</evidence>
<comment type="caution">
    <text evidence="1">The sequence shown here is derived from an EMBL/GenBank/DDBJ whole genome shotgun (WGS) entry which is preliminary data.</text>
</comment>
<evidence type="ECO:0000313" key="1">
    <source>
        <dbReference type="EMBL" id="KAJ3609302.1"/>
    </source>
</evidence>
<organism evidence="1 2">
    <name type="scientific">Muraenolepis orangiensis</name>
    <name type="common">Patagonian moray cod</name>
    <dbReference type="NCBI Taxonomy" id="630683"/>
    <lineage>
        <taxon>Eukaryota</taxon>
        <taxon>Metazoa</taxon>
        <taxon>Chordata</taxon>
        <taxon>Craniata</taxon>
        <taxon>Vertebrata</taxon>
        <taxon>Euteleostomi</taxon>
        <taxon>Actinopterygii</taxon>
        <taxon>Neopterygii</taxon>
        <taxon>Teleostei</taxon>
        <taxon>Neoteleostei</taxon>
        <taxon>Acanthomorphata</taxon>
        <taxon>Zeiogadaria</taxon>
        <taxon>Gadariae</taxon>
        <taxon>Gadiformes</taxon>
        <taxon>Muraenolepidoidei</taxon>
        <taxon>Muraenolepididae</taxon>
        <taxon>Muraenolepis</taxon>
    </lineage>
</organism>
<dbReference type="EMBL" id="JANIIK010000039">
    <property type="protein sequence ID" value="KAJ3609302.1"/>
    <property type="molecule type" value="Genomic_DNA"/>
</dbReference>
<gene>
    <name evidence="1" type="ORF">NHX12_023825</name>
</gene>